<feature type="domain" description="Peptidase M28" evidence="2">
    <location>
        <begin position="121"/>
        <end position="320"/>
    </location>
</feature>
<name>A0AAE3IN43_9BACT</name>
<keyword evidence="1" id="KW-0732">Signal</keyword>
<dbReference type="Pfam" id="PF04389">
    <property type="entry name" value="Peptidase_M28"/>
    <property type="match status" value="1"/>
</dbReference>
<keyword evidence="4" id="KW-1185">Reference proteome</keyword>
<dbReference type="SUPFAM" id="SSF53187">
    <property type="entry name" value="Zn-dependent exopeptidases"/>
    <property type="match status" value="1"/>
</dbReference>
<dbReference type="Gene3D" id="3.40.630.10">
    <property type="entry name" value="Zn peptidases"/>
    <property type="match status" value="1"/>
</dbReference>
<dbReference type="RefSeq" id="WP_263038530.1">
    <property type="nucleotide sequence ID" value="NZ_JAOTPL010000017.1"/>
</dbReference>
<evidence type="ECO:0000256" key="1">
    <source>
        <dbReference type="SAM" id="SignalP"/>
    </source>
</evidence>
<dbReference type="GO" id="GO:0008235">
    <property type="term" value="F:metalloexopeptidase activity"/>
    <property type="evidence" value="ECO:0007669"/>
    <property type="project" value="InterPro"/>
</dbReference>
<dbReference type="EMBL" id="JAOTPL010000017">
    <property type="protein sequence ID" value="MCU7695043.1"/>
    <property type="molecule type" value="Genomic_DNA"/>
</dbReference>
<organism evidence="3 4">
    <name type="scientific">Haoranjiania flava</name>
    <dbReference type="NCBI Taxonomy" id="1856322"/>
    <lineage>
        <taxon>Bacteria</taxon>
        <taxon>Pseudomonadati</taxon>
        <taxon>Bacteroidota</taxon>
        <taxon>Chitinophagia</taxon>
        <taxon>Chitinophagales</taxon>
        <taxon>Chitinophagaceae</taxon>
        <taxon>Haoranjiania</taxon>
    </lineage>
</organism>
<comment type="caution">
    <text evidence="3">The sequence shown here is derived from an EMBL/GenBank/DDBJ whole genome shotgun (WGS) entry which is preliminary data.</text>
</comment>
<dbReference type="InterPro" id="IPR007484">
    <property type="entry name" value="Peptidase_M28"/>
</dbReference>
<dbReference type="InterPro" id="IPR045175">
    <property type="entry name" value="M28_fam"/>
</dbReference>
<sequence>MHKNIFAILFFTFCILSVQAQTPVDKGLQQINKNNAEAVISFLASDELQGREAGTRNGSIAGMYLASCFKEIGLQPLNGAYLHPFAAWQPAGKARSGWESHPDSLPAIQSKGIYRSLPLRNVLGVIPGTRTDEFVVVGAHYDHLGIDELIKGDGIFNGADDNASGVSAVLQIAKAFKASGSKPLRTVIFALWDGEEKGLLGSKYFTATFPQIKNVKSYLNFDMIGRNNNEAKPQHVVFFYTAANKAFEQWLRADVAKYKLRLQPDYRAWDNPVGGSDNGSFAKAGIPILWYHTDGHPDYHQPTDEPSRLNWDKLVEITKAAYLNAWNMANVEQY</sequence>
<accession>A0AAE3IN43</accession>
<feature type="signal peptide" evidence="1">
    <location>
        <begin position="1"/>
        <end position="20"/>
    </location>
</feature>
<reference evidence="3" key="1">
    <citation type="submission" date="2022-10" db="EMBL/GenBank/DDBJ databases">
        <authorList>
            <person name="Kim H.S."/>
            <person name="Kim J.-S."/>
            <person name="Suh M.K."/>
            <person name="Eom M.K."/>
            <person name="Lee J.-S."/>
        </authorList>
    </citation>
    <scope>NUCLEOTIDE SEQUENCE</scope>
    <source>
        <strain evidence="3">LIP-5</strain>
    </source>
</reference>
<proteinExistence type="predicted"/>
<feature type="chain" id="PRO_5042228221" evidence="1">
    <location>
        <begin position="21"/>
        <end position="334"/>
    </location>
</feature>
<dbReference type="Proteomes" id="UP001209317">
    <property type="component" value="Unassembled WGS sequence"/>
</dbReference>
<evidence type="ECO:0000313" key="3">
    <source>
        <dbReference type="EMBL" id="MCU7695043.1"/>
    </source>
</evidence>
<dbReference type="PANTHER" id="PTHR12147">
    <property type="entry name" value="METALLOPEPTIDASE M28 FAMILY MEMBER"/>
    <property type="match status" value="1"/>
</dbReference>
<dbReference type="PANTHER" id="PTHR12147:SF26">
    <property type="entry name" value="PEPTIDASE M28 DOMAIN-CONTAINING PROTEIN"/>
    <property type="match status" value="1"/>
</dbReference>
<protein>
    <submittedName>
        <fullName evidence="3">M20/M25/M40 family metallo-hydrolase</fullName>
    </submittedName>
</protein>
<dbReference type="AlphaFoldDB" id="A0AAE3IN43"/>
<dbReference type="GO" id="GO:0006508">
    <property type="term" value="P:proteolysis"/>
    <property type="evidence" value="ECO:0007669"/>
    <property type="project" value="InterPro"/>
</dbReference>
<evidence type="ECO:0000313" key="4">
    <source>
        <dbReference type="Proteomes" id="UP001209317"/>
    </source>
</evidence>
<gene>
    <name evidence="3" type="ORF">OD355_10985</name>
</gene>
<evidence type="ECO:0000259" key="2">
    <source>
        <dbReference type="Pfam" id="PF04389"/>
    </source>
</evidence>